<name>A0A5Q0LGK7_9ACTN</name>
<evidence type="ECO:0000313" key="4">
    <source>
        <dbReference type="Proteomes" id="UP000326179"/>
    </source>
</evidence>
<accession>A0A5Q0LGK7</accession>
<evidence type="ECO:0008006" key="5">
    <source>
        <dbReference type="Google" id="ProtNLM"/>
    </source>
</evidence>
<dbReference type="Proteomes" id="UP000326179">
    <property type="component" value="Chromosome"/>
</dbReference>
<keyword evidence="1" id="KW-1133">Transmembrane helix</keyword>
<reference evidence="3 4" key="1">
    <citation type="submission" date="2019-10" db="EMBL/GenBank/DDBJ databases">
        <title>A novel species.</title>
        <authorList>
            <person name="Gao J."/>
        </authorList>
    </citation>
    <scope>NUCLEOTIDE SEQUENCE [LARGE SCALE GENOMIC DNA]</scope>
    <source>
        <strain evidence="3 4">QMT-28</strain>
    </source>
</reference>
<dbReference type="KEGG" id="sfy:GFH48_24235"/>
<feature type="signal peptide" evidence="2">
    <location>
        <begin position="1"/>
        <end position="24"/>
    </location>
</feature>
<keyword evidence="2" id="KW-0732">Signal</keyword>
<sequence>MPYARVLCCAVGALLSLTAPPAAAAEDDWSVVPSAGTGTARPYVYAEGTPGTVLQDTVSVLNPAARPLTVRLRGADADSTARGGFTVRTTGRATDTGAWIAFAEERGGHREPAGAVSVRIPARTRADVPFSVSVPPGATPGDHPGAIVASAGGRSAAVRVRLRVGGPALPALTVEHVTYHGGRVSYELVNRGNTVLGPRLAVRADGVLGRVLDRPPRALPVELPPGRRVTLTEPWRDPPALDAVDVRLTVTAAGGARATASTPVRFVPWGAVAGAGCGLVAVAALLVLRRRGRGTRDDRACASARTEAEWTGAVS</sequence>
<keyword evidence="4" id="KW-1185">Reference proteome</keyword>
<proteinExistence type="predicted"/>
<feature type="chain" id="PRO_5024909111" description="DUF916 domain-containing protein" evidence="2">
    <location>
        <begin position="25"/>
        <end position="315"/>
    </location>
</feature>
<keyword evidence="1" id="KW-0812">Transmembrane</keyword>
<organism evidence="3 4">
    <name type="scientific">Streptomyces fagopyri</name>
    <dbReference type="NCBI Taxonomy" id="2662397"/>
    <lineage>
        <taxon>Bacteria</taxon>
        <taxon>Bacillati</taxon>
        <taxon>Actinomycetota</taxon>
        <taxon>Actinomycetes</taxon>
        <taxon>Kitasatosporales</taxon>
        <taxon>Streptomycetaceae</taxon>
        <taxon>Streptomyces</taxon>
    </lineage>
</organism>
<evidence type="ECO:0000256" key="2">
    <source>
        <dbReference type="SAM" id="SignalP"/>
    </source>
</evidence>
<protein>
    <recommendedName>
        <fullName evidence="5">DUF916 domain-containing protein</fullName>
    </recommendedName>
</protein>
<dbReference type="AlphaFoldDB" id="A0A5Q0LGK7"/>
<evidence type="ECO:0000313" key="3">
    <source>
        <dbReference type="EMBL" id="QFZ75954.1"/>
    </source>
</evidence>
<feature type="transmembrane region" description="Helical" evidence="1">
    <location>
        <begin position="266"/>
        <end position="288"/>
    </location>
</feature>
<gene>
    <name evidence="3" type="ORF">GFH48_24235</name>
</gene>
<dbReference type="RefSeq" id="WP_153290204.1">
    <property type="nucleotide sequence ID" value="NZ_CP045643.1"/>
</dbReference>
<dbReference type="EMBL" id="CP045643">
    <property type="protein sequence ID" value="QFZ75954.1"/>
    <property type="molecule type" value="Genomic_DNA"/>
</dbReference>
<keyword evidence="1" id="KW-0472">Membrane</keyword>
<evidence type="ECO:0000256" key="1">
    <source>
        <dbReference type="SAM" id="Phobius"/>
    </source>
</evidence>